<dbReference type="InterPro" id="IPR013563">
    <property type="entry name" value="Oligopep_ABC_C"/>
</dbReference>
<dbReference type="PROSITE" id="PS00211">
    <property type="entry name" value="ABC_TRANSPORTER_1"/>
    <property type="match status" value="1"/>
</dbReference>
<dbReference type="InterPro" id="IPR050388">
    <property type="entry name" value="ABC_Ni/Peptide_Import"/>
</dbReference>
<evidence type="ECO:0000259" key="9">
    <source>
        <dbReference type="PROSITE" id="PS50893"/>
    </source>
</evidence>
<feature type="region of interest" description="Disordered" evidence="8">
    <location>
        <begin position="332"/>
        <end position="356"/>
    </location>
</feature>
<keyword evidence="11" id="KW-1185">Reference proteome</keyword>
<organism evidence="10 11">
    <name type="scientific">Exobacillus caeni</name>
    <dbReference type="NCBI Taxonomy" id="2574798"/>
    <lineage>
        <taxon>Bacteria</taxon>
        <taxon>Bacillati</taxon>
        <taxon>Bacillota</taxon>
        <taxon>Bacilli</taxon>
        <taxon>Bacillales</taxon>
        <taxon>Guptibacillaceae</taxon>
        <taxon>Exobacillus</taxon>
    </lineage>
</organism>
<name>A0A5R9FGI2_9BACL</name>
<dbReference type="FunFam" id="3.40.50.300:FF:000016">
    <property type="entry name" value="Oligopeptide ABC transporter ATP-binding component"/>
    <property type="match status" value="1"/>
</dbReference>
<dbReference type="Proteomes" id="UP000308230">
    <property type="component" value="Unassembled WGS sequence"/>
</dbReference>
<evidence type="ECO:0000256" key="3">
    <source>
        <dbReference type="ARBA" id="ARBA00022448"/>
    </source>
</evidence>
<comment type="similarity">
    <text evidence="2">Belongs to the ABC transporter superfamily.</text>
</comment>
<dbReference type="AlphaFoldDB" id="A0A5R9FGI2"/>
<evidence type="ECO:0000256" key="7">
    <source>
        <dbReference type="ARBA" id="ARBA00023136"/>
    </source>
</evidence>
<dbReference type="InterPro" id="IPR003439">
    <property type="entry name" value="ABC_transporter-like_ATP-bd"/>
</dbReference>
<dbReference type="SUPFAM" id="SSF52540">
    <property type="entry name" value="P-loop containing nucleoside triphosphate hydrolases"/>
    <property type="match status" value="1"/>
</dbReference>
<evidence type="ECO:0000256" key="8">
    <source>
        <dbReference type="SAM" id="MobiDB-lite"/>
    </source>
</evidence>
<dbReference type="RefSeq" id="WP_138123405.1">
    <property type="nucleotide sequence ID" value="NZ_SWLG01000002.1"/>
</dbReference>
<dbReference type="InterPro" id="IPR003593">
    <property type="entry name" value="AAA+_ATPase"/>
</dbReference>
<dbReference type="EMBL" id="SWLG01000002">
    <property type="protein sequence ID" value="TLS38645.1"/>
    <property type="molecule type" value="Genomic_DNA"/>
</dbReference>
<keyword evidence="6 10" id="KW-0067">ATP-binding</keyword>
<dbReference type="Gene3D" id="3.40.50.300">
    <property type="entry name" value="P-loop containing nucleotide triphosphate hydrolases"/>
    <property type="match status" value="1"/>
</dbReference>
<dbReference type="PANTHER" id="PTHR43297">
    <property type="entry name" value="OLIGOPEPTIDE TRANSPORT ATP-BINDING PROTEIN APPD"/>
    <property type="match status" value="1"/>
</dbReference>
<dbReference type="SMART" id="SM00382">
    <property type="entry name" value="AAA"/>
    <property type="match status" value="1"/>
</dbReference>
<feature type="compositionally biased region" description="Basic and acidic residues" evidence="8">
    <location>
        <begin position="332"/>
        <end position="346"/>
    </location>
</feature>
<reference evidence="10 11" key="1">
    <citation type="submission" date="2019-04" db="EMBL/GenBank/DDBJ databases">
        <title>Bacillus caeni sp. nov., a bacterium isolated from mangrove sediment.</title>
        <authorList>
            <person name="Huang H."/>
            <person name="Mo K."/>
            <person name="Hu Y."/>
        </authorList>
    </citation>
    <scope>NUCLEOTIDE SEQUENCE [LARGE SCALE GENOMIC DNA]</scope>
    <source>
        <strain evidence="10 11">HB172195</strain>
    </source>
</reference>
<evidence type="ECO:0000256" key="4">
    <source>
        <dbReference type="ARBA" id="ARBA00022475"/>
    </source>
</evidence>
<keyword evidence="7" id="KW-0472">Membrane</keyword>
<evidence type="ECO:0000256" key="1">
    <source>
        <dbReference type="ARBA" id="ARBA00004202"/>
    </source>
</evidence>
<keyword evidence="4" id="KW-1003">Cell membrane</keyword>
<accession>A0A5R9FGI2</accession>
<comment type="subcellular location">
    <subcellularLocation>
        <location evidence="1">Cell membrane</location>
        <topology evidence="1">Peripheral membrane protein</topology>
    </subcellularLocation>
</comment>
<dbReference type="GO" id="GO:0005886">
    <property type="term" value="C:plasma membrane"/>
    <property type="evidence" value="ECO:0007669"/>
    <property type="project" value="UniProtKB-SubCell"/>
</dbReference>
<gene>
    <name evidence="10" type="ORF">FCL54_03855</name>
</gene>
<dbReference type="OrthoDB" id="9802264at2"/>
<dbReference type="Pfam" id="PF08352">
    <property type="entry name" value="oligo_HPY"/>
    <property type="match status" value="1"/>
</dbReference>
<evidence type="ECO:0000313" key="11">
    <source>
        <dbReference type="Proteomes" id="UP000308230"/>
    </source>
</evidence>
<dbReference type="Pfam" id="PF00005">
    <property type="entry name" value="ABC_tran"/>
    <property type="match status" value="1"/>
</dbReference>
<dbReference type="PROSITE" id="PS50893">
    <property type="entry name" value="ABC_TRANSPORTER_2"/>
    <property type="match status" value="1"/>
</dbReference>
<keyword evidence="3" id="KW-0813">Transport</keyword>
<evidence type="ECO:0000313" key="10">
    <source>
        <dbReference type="EMBL" id="TLS38645.1"/>
    </source>
</evidence>
<protein>
    <submittedName>
        <fullName evidence="10">ABC transporter ATP-binding protein</fullName>
    </submittedName>
</protein>
<dbReference type="InterPro" id="IPR017871">
    <property type="entry name" value="ABC_transporter-like_CS"/>
</dbReference>
<dbReference type="GO" id="GO:0005524">
    <property type="term" value="F:ATP binding"/>
    <property type="evidence" value="ECO:0007669"/>
    <property type="project" value="UniProtKB-KW"/>
</dbReference>
<proteinExistence type="inferred from homology"/>
<dbReference type="CDD" id="cd03257">
    <property type="entry name" value="ABC_NikE_OppD_transporters"/>
    <property type="match status" value="1"/>
</dbReference>
<dbReference type="NCBIfam" id="TIGR01727">
    <property type="entry name" value="oligo_HPY"/>
    <property type="match status" value="1"/>
</dbReference>
<dbReference type="GO" id="GO:0015833">
    <property type="term" value="P:peptide transport"/>
    <property type="evidence" value="ECO:0007669"/>
    <property type="project" value="InterPro"/>
</dbReference>
<dbReference type="GO" id="GO:0016887">
    <property type="term" value="F:ATP hydrolysis activity"/>
    <property type="evidence" value="ECO:0007669"/>
    <property type="project" value="InterPro"/>
</dbReference>
<feature type="domain" description="ABC transporter" evidence="9">
    <location>
        <begin position="9"/>
        <end position="260"/>
    </location>
</feature>
<evidence type="ECO:0000256" key="5">
    <source>
        <dbReference type="ARBA" id="ARBA00022741"/>
    </source>
</evidence>
<evidence type="ECO:0000256" key="2">
    <source>
        <dbReference type="ARBA" id="ARBA00005417"/>
    </source>
</evidence>
<dbReference type="PANTHER" id="PTHR43297:SF2">
    <property type="entry name" value="DIPEPTIDE TRANSPORT ATP-BINDING PROTEIN DPPD"/>
    <property type="match status" value="1"/>
</dbReference>
<keyword evidence="5" id="KW-0547">Nucleotide-binding</keyword>
<evidence type="ECO:0000256" key="6">
    <source>
        <dbReference type="ARBA" id="ARBA00022840"/>
    </source>
</evidence>
<dbReference type="InterPro" id="IPR027417">
    <property type="entry name" value="P-loop_NTPase"/>
</dbReference>
<comment type="caution">
    <text evidence="10">The sequence shown here is derived from an EMBL/GenBank/DDBJ whole genome shotgun (WGS) entry which is preliminary data.</text>
</comment>
<sequence length="356" mass="39448">MNKQDQDVLVVKNLKTHFFTEDKVTKAVDGVDFKVKRGETLGIVGESGCGKSMTSLSIMRLVPSPPGKIVDGEILFKGENLLDKSEEEMRKVRGNEISMIFQEPMTSLNPVYTVGEQIAEAIRIHQNAGKKEAWNKAVDMLKLVGMPSPEKRAKQEPHELSGGMRQRVMIAIALACNPELLIADEPTTALDVTIQAQILDLLKKLQNELGTAIVMITHDLGVVAETCDKVAVMYAGKVVEYTDVDSLFENPKHPYTEGLLNSIPKLDEDVEELQAIRGSVPSPSDLPKGCLFAPRCPYARELCHQSLPDLTEMDGEIKVRCWMHTEEWKREDTPITNDKDQTDSDKGVTLYAAGNS</sequence>